<feature type="region of interest" description="C" evidence="8">
    <location>
        <begin position="568"/>
        <end position="645"/>
    </location>
</feature>
<dbReference type="RefSeq" id="WP_210683557.1">
    <property type="nucleotide sequence ID" value="NZ_JAGMWN010000013.1"/>
</dbReference>
<keyword evidence="5 8" id="KW-0067">ATP-binding</keyword>
<evidence type="ECO:0000256" key="3">
    <source>
        <dbReference type="ARBA" id="ARBA00022490"/>
    </source>
</evidence>
<keyword evidence="3 8" id="KW-0963">Cytoplasm</keyword>
<organism evidence="12 13">
    <name type="scientific">Marivibrio halodurans</name>
    <dbReference type="NCBI Taxonomy" id="2039722"/>
    <lineage>
        <taxon>Bacteria</taxon>
        <taxon>Pseudomonadati</taxon>
        <taxon>Pseudomonadota</taxon>
        <taxon>Alphaproteobacteria</taxon>
        <taxon>Rhodospirillales</taxon>
        <taxon>Rhodospirillaceae</taxon>
        <taxon>Marivibrio</taxon>
    </lineage>
</organism>
<dbReference type="Gene3D" id="1.20.120.790">
    <property type="entry name" value="Heat shock protein 90, C-terminal domain"/>
    <property type="match status" value="1"/>
</dbReference>
<comment type="subunit">
    <text evidence="8">Homodimer.</text>
</comment>
<feature type="binding site" evidence="9">
    <location>
        <begin position="131"/>
        <end position="136"/>
    </location>
    <ligand>
        <name>ATP</name>
        <dbReference type="ChEBI" id="CHEBI:30616"/>
    </ligand>
</feature>
<evidence type="ECO:0000256" key="6">
    <source>
        <dbReference type="ARBA" id="ARBA00023016"/>
    </source>
</evidence>
<reference evidence="12" key="1">
    <citation type="submission" date="2021-04" db="EMBL/GenBank/DDBJ databases">
        <authorList>
            <person name="Zhang D.-C."/>
        </authorList>
    </citation>
    <scope>NUCLEOTIDE SEQUENCE</scope>
    <source>
        <strain evidence="12">CGMCC 1.15697</strain>
    </source>
</reference>
<name>A0A8J7S349_9PROT</name>
<feature type="binding site" evidence="9">
    <location>
        <position position="181"/>
    </location>
    <ligand>
        <name>ATP</name>
        <dbReference type="ChEBI" id="CHEBI:30616"/>
    </ligand>
</feature>
<dbReference type="Gene3D" id="3.30.565.10">
    <property type="entry name" value="Histidine kinase-like ATPase, C-terminal domain"/>
    <property type="match status" value="1"/>
</dbReference>
<evidence type="ECO:0000259" key="11">
    <source>
        <dbReference type="SMART" id="SM00387"/>
    </source>
</evidence>
<dbReference type="SMART" id="SM00387">
    <property type="entry name" value="HATPase_c"/>
    <property type="match status" value="1"/>
</dbReference>
<dbReference type="InterPro" id="IPR037196">
    <property type="entry name" value="HSP90_C"/>
</dbReference>
<evidence type="ECO:0000256" key="8">
    <source>
        <dbReference type="HAMAP-Rule" id="MF_00505"/>
    </source>
</evidence>
<dbReference type="NCBIfam" id="NF003555">
    <property type="entry name" value="PRK05218.1"/>
    <property type="match status" value="1"/>
</dbReference>
<keyword evidence="13" id="KW-1185">Reference proteome</keyword>
<dbReference type="GO" id="GO:0016887">
    <property type="term" value="F:ATP hydrolysis activity"/>
    <property type="evidence" value="ECO:0007669"/>
    <property type="project" value="InterPro"/>
</dbReference>
<evidence type="ECO:0000256" key="2">
    <source>
        <dbReference type="ARBA" id="ARBA00008239"/>
    </source>
</evidence>
<evidence type="ECO:0000313" key="12">
    <source>
        <dbReference type="EMBL" id="MBP5858970.1"/>
    </source>
</evidence>
<dbReference type="FunFam" id="3.30.565.10:FF:000009">
    <property type="entry name" value="Molecular chaperone HtpG"/>
    <property type="match status" value="1"/>
</dbReference>
<feature type="region of interest" description="Disordered" evidence="10">
    <location>
        <begin position="501"/>
        <end position="520"/>
    </location>
</feature>
<dbReference type="Pfam" id="PF13589">
    <property type="entry name" value="HATPase_c_3"/>
    <property type="match status" value="1"/>
</dbReference>
<dbReference type="CDD" id="cd16927">
    <property type="entry name" value="HATPase_Hsp90-like"/>
    <property type="match status" value="1"/>
</dbReference>
<comment type="caution">
    <text evidence="12">The sequence shown here is derived from an EMBL/GenBank/DDBJ whole genome shotgun (WGS) entry which is preliminary data.</text>
</comment>
<dbReference type="EMBL" id="JAGMWN010000013">
    <property type="protein sequence ID" value="MBP5858970.1"/>
    <property type="molecule type" value="Genomic_DNA"/>
</dbReference>
<dbReference type="Gene3D" id="3.40.50.11260">
    <property type="match status" value="1"/>
</dbReference>
<evidence type="ECO:0000256" key="4">
    <source>
        <dbReference type="ARBA" id="ARBA00022741"/>
    </source>
</evidence>
<feature type="binding site" evidence="9">
    <location>
        <position position="102"/>
    </location>
    <ligand>
        <name>ATP</name>
        <dbReference type="ChEBI" id="CHEBI:30616"/>
    </ligand>
</feature>
<dbReference type="HAMAP" id="MF_00505">
    <property type="entry name" value="HSP90"/>
    <property type="match status" value="1"/>
</dbReference>
<feature type="domain" description="Histidine kinase/HSP90-like ATPase" evidence="11">
    <location>
        <begin position="36"/>
        <end position="191"/>
    </location>
</feature>
<dbReference type="AlphaFoldDB" id="A0A8J7S349"/>
<comment type="caution">
    <text evidence="8">Lacks conserved residue(s) required for the propagation of feature annotation.</text>
</comment>
<feature type="binding site" evidence="9">
    <location>
        <position position="43"/>
    </location>
    <ligand>
        <name>ATP</name>
        <dbReference type="ChEBI" id="CHEBI:30616"/>
    </ligand>
</feature>
<evidence type="ECO:0000256" key="1">
    <source>
        <dbReference type="ARBA" id="ARBA00004496"/>
    </source>
</evidence>
<sequence length="645" mass="71326">MAAESKTTGAGQSETMGFQAEVGRLLDIVANALYSEREIFLRELISNAADACDKLRYLAIETPELAAGDNDYAITVTADKVARTITIADNGVGMNRDDLVDNLGTIARSGTSAFVDRLTGDKKKDVSLIGQFGVGFYSAFMVADEVSVTARRAGEEEAWHWTSDGKSQFTIEPAEKATRGTRITLHLKEDADEFLERMRLERIIKTYSDHIPFPIRLAIAGDEKDEAESAEETPAQVNEGSALWTRPKSEIDDAQYSAFYKHVSHGFDEPWMTLHFRAEGVIEYTGLVFVPTERPFDLFNPERMSKVKLYVKRVFITEECDELLPSWLRFLRGVIDSEDLPLNISREMLQNNPVVAKIRSGLVKRVLGELAKKAEKEPETYTKFWENFGLVLKEGLYESAADRESLFPLTRFASTTADGLTSLDDYIARMKDGQKAIYYIAGDDADKLRKSPQIEGFAKKGVEVLLMTDPVDEFWIPACGEYKGHAFKSVTRAGADLSDIKADDAPDAEKDEDKAEESKDGAVEGLAIALKLKLGETVKEVRASDRLTNSAVCLVADESGMDIHLERMLRQHKQLDQASPRILELNPDHPLIKALASKAGADGTGDIGEAAELLYDQALIVEGEQPSDPSAFARRLSEVMAKAIG</sequence>
<protein>
    <recommendedName>
        <fullName evidence="8">Chaperone protein HtpG</fullName>
    </recommendedName>
    <alternativeName>
        <fullName evidence="8">Heat shock protein HtpG</fullName>
    </alternativeName>
    <alternativeName>
        <fullName evidence="8">High temperature protein G</fullName>
    </alternativeName>
</protein>
<comment type="subcellular location">
    <subcellularLocation>
        <location evidence="1 8">Cytoplasm</location>
    </subcellularLocation>
</comment>
<feature type="binding site" evidence="9">
    <location>
        <position position="47"/>
    </location>
    <ligand>
        <name>ATP</name>
        <dbReference type="ChEBI" id="CHEBI:30616"/>
    </ligand>
</feature>
<dbReference type="GO" id="GO:0140662">
    <property type="term" value="F:ATP-dependent protein folding chaperone"/>
    <property type="evidence" value="ECO:0007669"/>
    <property type="project" value="InterPro"/>
</dbReference>
<dbReference type="Gene3D" id="3.30.230.80">
    <property type="match status" value="1"/>
</dbReference>
<dbReference type="SUPFAM" id="SSF55874">
    <property type="entry name" value="ATPase domain of HSP90 chaperone/DNA topoisomerase II/histidine kinase"/>
    <property type="match status" value="1"/>
</dbReference>
<evidence type="ECO:0000256" key="7">
    <source>
        <dbReference type="ARBA" id="ARBA00023186"/>
    </source>
</evidence>
<feature type="binding site" evidence="9">
    <location>
        <begin position="109"/>
        <end position="110"/>
    </location>
    <ligand>
        <name>ATP</name>
        <dbReference type="ChEBI" id="CHEBI:30616"/>
    </ligand>
</feature>
<evidence type="ECO:0000256" key="9">
    <source>
        <dbReference type="PIRSR" id="PIRSR002583-1"/>
    </source>
</evidence>
<dbReference type="InterPro" id="IPR001404">
    <property type="entry name" value="Hsp90_fam"/>
</dbReference>
<dbReference type="Pfam" id="PF00183">
    <property type="entry name" value="HSP90"/>
    <property type="match status" value="1"/>
</dbReference>
<dbReference type="SUPFAM" id="SSF54211">
    <property type="entry name" value="Ribosomal protein S5 domain 2-like"/>
    <property type="match status" value="1"/>
</dbReference>
<keyword evidence="6 8" id="KW-0346">Stress response</keyword>
<feature type="region of interest" description="A; substrate-binding" evidence="8">
    <location>
        <begin position="1"/>
        <end position="346"/>
    </location>
</feature>
<feature type="binding site" evidence="9">
    <location>
        <position position="346"/>
    </location>
    <ligand>
        <name>ATP</name>
        <dbReference type="ChEBI" id="CHEBI:30616"/>
    </ligand>
</feature>
<evidence type="ECO:0000256" key="5">
    <source>
        <dbReference type="ARBA" id="ARBA00022840"/>
    </source>
</evidence>
<dbReference type="SUPFAM" id="SSF110942">
    <property type="entry name" value="HSP90 C-terminal domain"/>
    <property type="match status" value="1"/>
</dbReference>
<dbReference type="InterPro" id="IPR036890">
    <property type="entry name" value="HATPase_C_sf"/>
</dbReference>
<gene>
    <name evidence="8 12" type="primary">htpG</name>
    <name evidence="12" type="ORF">KAJ83_18265</name>
</gene>
<accession>A0A8J7S349</accession>
<keyword evidence="4 8" id="KW-0547">Nucleotide-binding</keyword>
<feature type="binding site" evidence="9">
    <location>
        <position position="89"/>
    </location>
    <ligand>
        <name>ATP</name>
        <dbReference type="ChEBI" id="CHEBI:30616"/>
    </ligand>
</feature>
<dbReference type="InterPro" id="IPR020575">
    <property type="entry name" value="Hsp90_N"/>
</dbReference>
<dbReference type="PANTHER" id="PTHR11528">
    <property type="entry name" value="HEAT SHOCK PROTEIN 90 FAMILY MEMBER"/>
    <property type="match status" value="1"/>
</dbReference>
<proteinExistence type="inferred from homology"/>
<dbReference type="GO" id="GO:0051082">
    <property type="term" value="F:unfolded protein binding"/>
    <property type="evidence" value="ECO:0007669"/>
    <property type="project" value="UniProtKB-UniRule"/>
</dbReference>
<dbReference type="PRINTS" id="PR00775">
    <property type="entry name" value="HEATSHOCK90"/>
</dbReference>
<dbReference type="InterPro" id="IPR020568">
    <property type="entry name" value="Ribosomal_Su5_D2-typ_SF"/>
</dbReference>
<comment type="function">
    <text evidence="8">Molecular chaperone. Has ATPase activity.</text>
</comment>
<dbReference type="PIRSF" id="PIRSF002583">
    <property type="entry name" value="Hsp90"/>
    <property type="match status" value="1"/>
</dbReference>
<comment type="similarity">
    <text evidence="2 8">Belongs to the heat shock protein 90 family.</text>
</comment>
<dbReference type="GO" id="GO:0005737">
    <property type="term" value="C:cytoplasm"/>
    <property type="evidence" value="ECO:0007669"/>
    <property type="project" value="UniProtKB-SubCell"/>
</dbReference>
<dbReference type="InterPro" id="IPR003594">
    <property type="entry name" value="HATPase_dom"/>
</dbReference>
<evidence type="ECO:0000313" key="13">
    <source>
        <dbReference type="Proteomes" id="UP000672602"/>
    </source>
</evidence>
<dbReference type="GO" id="GO:0005524">
    <property type="term" value="F:ATP binding"/>
    <property type="evidence" value="ECO:0007669"/>
    <property type="project" value="UniProtKB-UniRule"/>
</dbReference>
<feature type="binding site" evidence="9">
    <location>
        <position position="94"/>
    </location>
    <ligand>
        <name>ATP</name>
        <dbReference type="ChEBI" id="CHEBI:30616"/>
    </ligand>
</feature>
<dbReference type="Proteomes" id="UP000672602">
    <property type="component" value="Unassembled WGS sequence"/>
</dbReference>
<keyword evidence="7 8" id="KW-0143">Chaperone</keyword>
<evidence type="ECO:0000256" key="10">
    <source>
        <dbReference type="SAM" id="MobiDB-lite"/>
    </source>
</evidence>